<evidence type="ECO:0000256" key="1">
    <source>
        <dbReference type="SAM" id="MobiDB-lite"/>
    </source>
</evidence>
<accession>A0A9D8KWY4</accession>
<dbReference type="AlphaFoldDB" id="A0A9D8KWY4"/>
<sequence>GTPVRVHMLGDAAPLPGEARLLGTSSAFVYLWWPAQQRAEAVPITSVRQVQGLRKSARNAKAPQPAPSASPTAR</sequence>
<reference evidence="2" key="1">
    <citation type="submission" date="2021-02" db="EMBL/GenBank/DDBJ databases">
        <title>Thiocyanate and organic carbon inputs drive convergent selection for specific autotrophic Afipia and Thiobacillus strains within complex microbiomes.</title>
        <authorList>
            <person name="Huddy R.J."/>
            <person name="Sachdeva R."/>
            <person name="Kadzinga F."/>
            <person name="Kantor R.S."/>
            <person name="Harrison S.T.L."/>
            <person name="Banfield J.F."/>
        </authorList>
    </citation>
    <scope>NUCLEOTIDE SEQUENCE</scope>
    <source>
        <strain evidence="2">SCN18_10_11_15_R1_P_69_7</strain>
    </source>
</reference>
<feature type="non-terminal residue" evidence="2">
    <location>
        <position position="1"/>
    </location>
</feature>
<dbReference type="Proteomes" id="UP000664815">
    <property type="component" value="Unassembled WGS sequence"/>
</dbReference>
<protein>
    <submittedName>
        <fullName evidence="2">Uncharacterized protein</fullName>
    </submittedName>
</protein>
<organism evidence="2 3">
    <name type="scientific">Stenotrophomonas nitritireducens</name>
    <dbReference type="NCBI Taxonomy" id="83617"/>
    <lineage>
        <taxon>Bacteria</taxon>
        <taxon>Pseudomonadati</taxon>
        <taxon>Pseudomonadota</taxon>
        <taxon>Gammaproteobacteria</taxon>
        <taxon>Lysobacterales</taxon>
        <taxon>Lysobacteraceae</taxon>
        <taxon>Stenotrophomonas</taxon>
    </lineage>
</organism>
<name>A0A9D8KWY4_9GAMM</name>
<evidence type="ECO:0000313" key="3">
    <source>
        <dbReference type="Proteomes" id="UP000664815"/>
    </source>
</evidence>
<gene>
    <name evidence="2" type="ORF">J0H45_05955</name>
</gene>
<feature type="compositionally biased region" description="Low complexity" evidence="1">
    <location>
        <begin position="60"/>
        <end position="74"/>
    </location>
</feature>
<evidence type="ECO:0000313" key="2">
    <source>
        <dbReference type="EMBL" id="MBN8798886.1"/>
    </source>
</evidence>
<dbReference type="EMBL" id="JAFKMG010000553">
    <property type="protein sequence ID" value="MBN8798886.1"/>
    <property type="molecule type" value="Genomic_DNA"/>
</dbReference>
<feature type="region of interest" description="Disordered" evidence="1">
    <location>
        <begin position="52"/>
        <end position="74"/>
    </location>
</feature>
<comment type="caution">
    <text evidence="2">The sequence shown here is derived from an EMBL/GenBank/DDBJ whole genome shotgun (WGS) entry which is preliminary data.</text>
</comment>
<proteinExistence type="predicted"/>